<name>A0A9N9JED6_9GLOM</name>
<dbReference type="OrthoDB" id="2438421at2759"/>
<dbReference type="AlphaFoldDB" id="A0A9N9JED6"/>
<feature type="non-terminal residue" evidence="2">
    <location>
        <position position="1"/>
    </location>
</feature>
<comment type="caution">
    <text evidence="2">The sequence shown here is derived from an EMBL/GenBank/DDBJ whole genome shotgun (WGS) entry which is preliminary data.</text>
</comment>
<accession>A0A9N9JED6</accession>
<sequence length="109" mass="12606">DRWEDPVIEGYLAAILDPKFKNLEFALEKFEATKKSLKQKIKMLLDEDEYLNNQPIAKQTSNLASFFNSTTSTKKSSPIDVELKTYFDLLQMTLYDPDSSEYKTENPLS</sequence>
<evidence type="ECO:0000313" key="2">
    <source>
        <dbReference type="EMBL" id="CAG8774684.1"/>
    </source>
</evidence>
<keyword evidence="1" id="KW-0175">Coiled coil</keyword>
<feature type="coiled-coil region" evidence="1">
    <location>
        <begin position="20"/>
        <end position="47"/>
    </location>
</feature>
<evidence type="ECO:0000313" key="3">
    <source>
        <dbReference type="Proteomes" id="UP000789396"/>
    </source>
</evidence>
<organism evidence="2 3">
    <name type="scientific">Racocetra fulgida</name>
    <dbReference type="NCBI Taxonomy" id="60492"/>
    <lineage>
        <taxon>Eukaryota</taxon>
        <taxon>Fungi</taxon>
        <taxon>Fungi incertae sedis</taxon>
        <taxon>Mucoromycota</taxon>
        <taxon>Glomeromycotina</taxon>
        <taxon>Glomeromycetes</taxon>
        <taxon>Diversisporales</taxon>
        <taxon>Gigasporaceae</taxon>
        <taxon>Racocetra</taxon>
    </lineage>
</organism>
<dbReference type="EMBL" id="CAJVPZ010048741">
    <property type="protein sequence ID" value="CAG8774684.1"/>
    <property type="molecule type" value="Genomic_DNA"/>
</dbReference>
<evidence type="ECO:0000256" key="1">
    <source>
        <dbReference type="SAM" id="Coils"/>
    </source>
</evidence>
<proteinExistence type="predicted"/>
<gene>
    <name evidence="2" type="ORF">RFULGI_LOCUS15338</name>
</gene>
<keyword evidence="3" id="KW-1185">Reference proteome</keyword>
<dbReference type="Proteomes" id="UP000789396">
    <property type="component" value="Unassembled WGS sequence"/>
</dbReference>
<reference evidence="2" key="1">
    <citation type="submission" date="2021-06" db="EMBL/GenBank/DDBJ databases">
        <authorList>
            <person name="Kallberg Y."/>
            <person name="Tangrot J."/>
            <person name="Rosling A."/>
        </authorList>
    </citation>
    <scope>NUCLEOTIDE SEQUENCE</scope>
    <source>
        <strain evidence="2">IN212</strain>
    </source>
</reference>
<protein>
    <submittedName>
        <fullName evidence="2">6318_t:CDS:1</fullName>
    </submittedName>
</protein>